<evidence type="ECO:0000256" key="1">
    <source>
        <dbReference type="SAM" id="MobiDB-lite"/>
    </source>
</evidence>
<name>A0ABX0UVK2_9HYPH</name>
<protein>
    <submittedName>
        <fullName evidence="3">Lipopolysaccharide export system protein LptC</fullName>
    </submittedName>
</protein>
<feature type="transmembrane region" description="Helical" evidence="2">
    <location>
        <begin position="42"/>
        <end position="60"/>
    </location>
</feature>
<dbReference type="InterPro" id="IPR026265">
    <property type="entry name" value="LptC"/>
</dbReference>
<dbReference type="InterPro" id="IPR010664">
    <property type="entry name" value="LipoPS_assembly_LptC-rel"/>
</dbReference>
<keyword evidence="4" id="KW-1185">Reference proteome</keyword>
<gene>
    <name evidence="3" type="ORF">FHS82_000815</name>
</gene>
<dbReference type="Gene3D" id="2.60.450.10">
    <property type="entry name" value="Lipopolysaccharide (LPS) transport protein A like domain"/>
    <property type="match status" value="1"/>
</dbReference>
<dbReference type="Proteomes" id="UP001429580">
    <property type="component" value="Unassembled WGS sequence"/>
</dbReference>
<keyword evidence="2" id="KW-0812">Transmembrane</keyword>
<organism evidence="3 4">
    <name type="scientific">Pseudochelatococcus lubricantis</name>
    <dbReference type="NCBI Taxonomy" id="1538102"/>
    <lineage>
        <taxon>Bacteria</taxon>
        <taxon>Pseudomonadati</taxon>
        <taxon>Pseudomonadota</taxon>
        <taxon>Alphaproteobacteria</taxon>
        <taxon>Hyphomicrobiales</taxon>
        <taxon>Chelatococcaceae</taxon>
        <taxon>Pseudochelatococcus</taxon>
    </lineage>
</organism>
<proteinExistence type="predicted"/>
<dbReference type="RefSeq" id="WP_166949096.1">
    <property type="nucleotide sequence ID" value="NZ_JAASQI010000002.1"/>
</dbReference>
<evidence type="ECO:0000313" key="4">
    <source>
        <dbReference type="Proteomes" id="UP001429580"/>
    </source>
</evidence>
<evidence type="ECO:0000256" key="2">
    <source>
        <dbReference type="SAM" id="Phobius"/>
    </source>
</evidence>
<comment type="caution">
    <text evidence="3">The sequence shown here is derived from an EMBL/GenBank/DDBJ whole genome shotgun (WGS) entry which is preliminary data.</text>
</comment>
<keyword evidence="2" id="KW-1133">Transmembrane helix</keyword>
<dbReference type="EMBL" id="JAASQI010000002">
    <property type="protein sequence ID" value="NIJ56989.1"/>
    <property type="molecule type" value="Genomic_DNA"/>
</dbReference>
<dbReference type="Pfam" id="PF06835">
    <property type="entry name" value="LptC"/>
    <property type="match status" value="1"/>
</dbReference>
<accession>A0ABX0UVK2</accession>
<dbReference type="NCBIfam" id="TIGR04409">
    <property type="entry name" value="LptC_YrbK"/>
    <property type="match status" value="1"/>
</dbReference>
<reference evidence="3 4" key="1">
    <citation type="submission" date="2020-03" db="EMBL/GenBank/DDBJ databases">
        <title>Genomic Encyclopedia of Type Strains, Phase IV (KMG-IV): sequencing the most valuable type-strain genomes for metagenomic binning, comparative biology and taxonomic classification.</title>
        <authorList>
            <person name="Goeker M."/>
        </authorList>
    </citation>
    <scope>NUCLEOTIDE SEQUENCE [LARGE SCALE GENOMIC DNA]</scope>
    <source>
        <strain evidence="3 4">DSM 103870</strain>
    </source>
</reference>
<sequence>MTDASSPRARRAPVDPPPAGITPAAYKAALRHSARVRAMKRLIPIAALAAVAAVAMIGILDPLRSIGGLSLGPVSLSGSKITMDAPRLSGFRAGTQPYEMTAASATQDVKNPSVVELQQITGQISLDGGGKAEINARSGIYDSQKESLNLAGDVRVRTDTGYEAKLSSAAVDFKGGRVVSSEPVTVTITEGTISADRLDISDNGKHIVFEGRVHAILDGGK</sequence>
<keyword evidence="2" id="KW-0472">Membrane</keyword>
<evidence type="ECO:0000313" key="3">
    <source>
        <dbReference type="EMBL" id="NIJ56989.1"/>
    </source>
</evidence>
<feature type="region of interest" description="Disordered" evidence="1">
    <location>
        <begin position="1"/>
        <end position="21"/>
    </location>
</feature>